<evidence type="ECO:0000313" key="1">
    <source>
        <dbReference type="EMBL" id="QQR92187.1"/>
    </source>
</evidence>
<name>A0A7T9DJ10_9ARCH</name>
<organism evidence="1">
    <name type="scientific">Candidatus Iainarchaeum sp</name>
    <dbReference type="NCBI Taxonomy" id="3101447"/>
    <lineage>
        <taxon>Archaea</taxon>
        <taxon>Candidatus Iainarchaeota</taxon>
        <taxon>Candidatus Iainarchaeia</taxon>
        <taxon>Candidatus Iainarchaeales</taxon>
        <taxon>Candidatus Iainarchaeaceae</taxon>
        <taxon>Candidatus Iainarchaeum</taxon>
    </lineage>
</organism>
<gene>
    <name evidence="1" type="ORF">IPJ89_03430</name>
</gene>
<dbReference type="Proteomes" id="UP000596004">
    <property type="component" value="Chromosome"/>
</dbReference>
<dbReference type="EMBL" id="CP064981">
    <property type="protein sequence ID" value="QQR92187.1"/>
    <property type="molecule type" value="Genomic_DNA"/>
</dbReference>
<sequence>MHPQRKDSLALAIAVIAILGVALVLSANRESFSGTTPTGFAAAGSAALCPIKQVVYGMGNAFSASQARLNAIQACRDAATAIPCPAQCPSSSATSEPLVIKEEHLPGSEWYHAWAECTRVCSHGIPTEITRNPWIFIK</sequence>
<protein>
    <submittedName>
        <fullName evidence="1">Uncharacterized protein</fullName>
    </submittedName>
</protein>
<proteinExistence type="predicted"/>
<reference evidence="1" key="1">
    <citation type="submission" date="2020-11" db="EMBL/GenBank/DDBJ databases">
        <title>Connecting structure to function with the recovery of over 1000 high-quality activated sludge metagenome-assembled genomes encoding full-length rRNA genes using long-read sequencing.</title>
        <authorList>
            <person name="Singleton C.M."/>
            <person name="Petriglieri F."/>
            <person name="Kristensen J.M."/>
            <person name="Kirkegaard R.H."/>
            <person name="Michaelsen T.Y."/>
            <person name="Andersen M.H."/>
            <person name="Karst S.M."/>
            <person name="Dueholm M.S."/>
            <person name="Nielsen P.H."/>
            <person name="Albertsen M."/>
        </authorList>
    </citation>
    <scope>NUCLEOTIDE SEQUENCE</scope>
    <source>
        <strain evidence="1">Fred_18-Q3-R57-64_BAT3C.431</strain>
    </source>
</reference>
<dbReference type="AlphaFoldDB" id="A0A7T9DJ10"/>
<accession>A0A7T9DJ10</accession>